<proteinExistence type="predicted"/>
<sequence>MTTVRTDSALPVPAPDVNPDTAEFWAATQEGRLLVTRCSQCGEAVWYPRPICPFCHSTDTVLEQASGRGTVYTFSIVRRAPGEWGQATPYVLAYVELEEGPRVMTNIVDCSVEDVYIGAPVEVVFFDTGEGAALPRFRLVDA</sequence>
<feature type="domain" description="ChsH2 C-terminal OB-fold" evidence="1">
    <location>
        <begin position="64"/>
        <end position="125"/>
    </location>
</feature>
<protein>
    <submittedName>
        <fullName evidence="3">Zn-ribbon domain-containing OB-fold protein</fullName>
    </submittedName>
</protein>
<dbReference type="Gene3D" id="6.10.30.10">
    <property type="match status" value="1"/>
</dbReference>
<dbReference type="PANTHER" id="PTHR34075">
    <property type="entry name" value="BLR3430 PROTEIN"/>
    <property type="match status" value="1"/>
</dbReference>
<gene>
    <name evidence="3" type="ORF">AGRA3207_004410</name>
</gene>
<dbReference type="InterPro" id="IPR052513">
    <property type="entry name" value="Thioester_dehydratase-like"/>
</dbReference>
<dbReference type="EMBL" id="CP059572">
    <property type="protein sequence ID" value="QXJ23274.1"/>
    <property type="molecule type" value="Genomic_DNA"/>
</dbReference>
<dbReference type="InterPro" id="IPR002878">
    <property type="entry name" value="ChsH2_C"/>
</dbReference>
<dbReference type="RefSeq" id="WP_231328956.1">
    <property type="nucleotide sequence ID" value="NZ_CP059572.1"/>
</dbReference>
<reference evidence="3" key="1">
    <citation type="submission" date="2020-07" db="EMBL/GenBank/DDBJ databases">
        <authorList>
            <person name="Tarantini F.S."/>
            <person name="Hong K.W."/>
            <person name="Chan K.G."/>
        </authorList>
    </citation>
    <scope>NUCLEOTIDE SEQUENCE</scope>
    <source>
        <strain evidence="3">32-07</strain>
    </source>
</reference>
<name>A0ABX8QZ48_9ACTN</name>
<evidence type="ECO:0000313" key="4">
    <source>
        <dbReference type="Proteomes" id="UP001049518"/>
    </source>
</evidence>
<dbReference type="Proteomes" id="UP001049518">
    <property type="component" value="Chromosome"/>
</dbReference>
<dbReference type="InterPro" id="IPR022002">
    <property type="entry name" value="ChsH2_Znr"/>
</dbReference>
<evidence type="ECO:0000259" key="2">
    <source>
        <dbReference type="Pfam" id="PF12172"/>
    </source>
</evidence>
<dbReference type="PANTHER" id="PTHR34075:SF5">
    <property type="entry name" value="BLR3430 PROTEIN"/>
    <property type="match status" value="1"/>
</dbReference>
<accession>A0ABX8QZ48</accession>
<evidence type="ECO:0000259" key="1">
    <source>
        <dbReference type="Pfam" id="PF01796"/>
    </source>
</evidence>
<dbReference type="Pfam" id="PF01796">
    <property type="entry name" value="OB_ChsH2_C"/>
    <property type="match status" value="1"/>
</dbReference>
<organism evidence="3 4">
    <name type="scientific">Actinomadura graeca</name>
    <dbReference type="NCBI Taxonomy" id="2750812"/>
    <lineage>
        <taxon>Bacteria</taxon>
        <taxon>Bacillati</taxon>
        <taxon>Actinomycetota</taxon>
        <taxon>Actinomycetes</taxon>
        <taxon>Streptosporangiales</taxon>
        <taxon>Thermomonosporaceae</taxon>
        <taxon>Actinomadura</taxon>
    </lineage>
</organism>
<evidence type="ECO:0000313" key="3">
    <source>
        <dbReference type="EMBL" id="QXJ23274.1"/>
    </source>
</evidence>
<dbReference type="Pfam" id="PF12172">
    <property type="entry name" value="zf-ChsH2"/>
    <property type="match status" value="1"/>
</dbReference>
<dbReference type="InterPro" id="IPR012340">
    <property type="entry name" value="NA-bd_OB-fold"/>
</dbReference>
<dbReference type="SUPFAM" id="SSF50249">
    <property type="entry name" value="Nucleic acid-binding proteins"/>
    <property type="match status" value="1"/>
</dbReference>
<feature type="domain" description="ChsH2 rubredoxin-like zinc ribbon" evidence="2">
    <location>
        <begin position="25"/>
        <end position="59"/>
    </location>
</feature>
<keyword evidence="4" id="KW-1185">Reference proteome</keyword>